<keyword evidence="2" id="KW-1185">Reference proteome</keyword>
<reference evidence="1 2" key="1">
    <citation type="submission" date="2018-04" db="EMBL/GenBank/DDBJ databases">
        <authorList>
            <person name="Vogel A."/>
        </authorList>
    </citation>
    <scope>NUCLEOTIDE SEQUENCE [LARGE SCALE GENOMIC DNA]</scope>
</reference>
<proteinExistence type="predicted"/>
<sequence length="349" mass="38025">MHSSTCVSAPVFFNELVKGRVVAPAVKVSEWFMSFEDWVVKGNKYGCVIRTTSGQVNMGDVMQLAVRPHDPHSVIRRGDWVGEAKKYLIEMHSLKMKSWKRSLSGNGFLGGDQRGQADVLGVNALEVRVHGVPLALDRLVKSFKVAIHPINFEVHPVERVSNGGKVGPGLGFGWASRTGLWHDSGRSGVFQPLLEGLGADRPNLRGLCEWANGGGHLEPFKDVHHHERVREEVIVVGGRDNRHVDHDKLCPIDWGRVHDRMDEFEVFTGHDGVAVLPGFDDPGDDVEKKTAFGVSRVDGGASRGMADELGDAKLVEDKALVVEHPVLSAIEGDVVALVGEAGDAPKLLN</sequence>
<evidence type="ECO:0000313" key="2">
    <source>
        <dbReference type="Proteomes" id="UP000595140"/>
    </source>
</evidence>
<gene>
    <name evidence="1" type="ORF">CCAM_LOCUS15261</name>
</gene>
<dbReference type="EMBL" id="OOIL02001204">
    <property type="protein sequence ID" value="VFQ73485.1"/>
    <property type="molecule type" value="Genomic_DNA"/>
</dbReference>
<evidence type="ECO:0000313" key="1">
    <source>
        <dbReference type="EMBL" id="VFQ73485.1"/>
    </source>
</evidence>
<accession>A0A484LAF8</accession>
<name>A0A484LAF8_9ASTE</name>
<organism evidence="1 2">
    <name type="scientific">Cuscuta campestris</name>
    <dbReference type="NCBI Taxonomy" id="132261"/>
    <lineage>
        <taxon>Eukaryota</taxon>
        <taxon>Viridiplantae</taxon>
        <taxon>Streptophyta</taxon>
        <taxon>Embryophyta</taxon>
        <taxon>Tracheophyta</taxon>
        <taxon>Spermatophyta</taxon>
        <taxon>Magnoliopsida</taxon>
        <taxon>eudicotyledons</taxon>
        <taxon>Gunneridae</taxon>
        <taxon>Pentapetalae</taxon>
        <taxon>asterids</taxon>
        <taxon>lamiids</taxon>
        <taxon>Solanales</taxon>
        <taxon>Convolvulaceae</taxon>
        <taxon>Cuscuteae</taxon>
        <taxon>Cuscuta</taxon>
        <taxon>Cuscuta subgen. Grammica</taxon>
        <taxon>Cuscuta sect. Cleistogrammica</taxon>
    </lineage>
</organism>
<protein>
    <submittedName>
        <fullName evidence="1">Uncharacterized protein</fullName>
    </submittedName>
</protein>
<dbReference type="Proteomes" id="UP000595140">
    <property type="component" value="Unassembled WGS sequence"/>
</dbReference>
<dbReference type="AlphaFoldDB" id="A0A484LAF8"/>